<feature type="compositionally biased region" description="Low complexity" evidence="1">
    <location>
        <begin position="45"/>
        <end position="63"/>
    </location>
</feature>
<organism evidence="2 3">
    <name type="scientific">Candidatus Butyricicoccus avistercoris</name>
    <dbReference type="NCBI Taxonomy" id="2838518"/>
    <lineage>
        <taxon>Bacteria</taxon>
        <taxon>Bacillati</taxon>
        <taxon>Bacillota</taxon>
        <taxon>Clostridia</taxon>
        <taxon>Eubacteriales</taxon>
        <taxon>Butyricicoccaceae</taxon>
        <taxon>Butyricicoccus</taxon>
    </lineage>
</organism>
<feature type="region of interest" description="Disordered" evidence="1">
    <location>
        <begin position="43"/>
        <end position="102"/>
    </location>
</feature>
<dbReference type="AlphaFoldDB" id="A0A9D1PG50"/>
<dbReference type="Proteomes" id="UP000886808">
    <property type="component" value="Unassembled WGS sequence"/>
</dbReference>
<comment type="caution">
    <text evidence="2">The sequence shown here is derived from an EMBL/GenBank/DDBJ whole genome shotgun (WGS) entry which is preliminary data.</text>
</comment>
<evidence type="ECO:0000256" key="1">
    <source>
        <dbReference type="SAM" id="MobiDB-lite"/>
    </source>
</evidence>
<evidence type="ECO:0000313" key="2">
    <source>
        <dbReference type="EMBL" id="HIV61429.1"/>
    </source>
</evidence>
<gene>
    <name evidence="2" type="ORF">H9746_01055</name>
</gene>
<name>A0A9D1PG50_9FIRM</name>
<accession>A0A9D1PG50</accession>
<protein>
    <submittedName>
        <fullName evidence="2">Uncharacterized protein</fullName>
    </submittedName>
</protein>
<reference evidence="2" key="2">
    <citation type="submission" date="2021-04" db="EMBL/GenBank/DDBJ databases">
        <authorList>
            <person name="Gilroy R."/>
        </authorList>
    </citation>
    <scope>NUCLEOTIDE SEQUENCE</scope>
    <source>
        <strain evidence="2">CHK193-4272</strain>
    </source>
</reference>
<feature type="compositionally biased region" description="Basic and acidic residues" evidence="1">
    <location>
        <begin position="74"/>
        <end position="84"/>
    </location>
</feature>
<dbReference type="EMBL" id="DXIE01000008">
    <property type="protein sequence ID" value="HIV61429.1"/>
    <property type="molecule type" value="Genomic_DNA"/>
</dbReference>
<reference evidence="2" key="1">
    <citation type="journal article" date="2021" name="PeerJ">
        <title>Extensive microbial diversity within the chicken gut microbiome revealed by metagenomics and culture.</title>
        <authorList>
            <person name="Gilroy R."/>
            <person name="Ravi A."/>
            <person name="Getino M."/>
            <person name="Pursley I."/>
            <person name="Horton D.L."/>
            <person name="Alikhan N.F."/>
            <person name="Baker D."/>
            <person name="Gharbi K."/>
            <person name="Hall N."/>
            <person name="Watson M."/>
            <person name="Adriaenssens E.M."/>
            <person name="Foster-Nyarko E."/>
            <person name="Jarju S."/>
            <person name="Secka A."/>
            <person name="Antonio M."/>
            <person name="Oren A."/>
            <person name="Chaudhuri R.R."/>
            <person name="La Ragione R."/>
            <person name="Hildebrand F."/>
            <person name="Pallen M.J."/>
        </authorList>
    </citation>
    <scope>NUCLEOTIDE SEQUENCE</scope>
    <source>
        <strain evidence="2">CHK193-4272</strain>
    </source>
</reference>
<sequence length="177" mass="19706">MLPRVTLDSTGLNNAKPPVQPVHFRTIPSNKTQAELEQLEKIIENKNVNSNSPVTSNSPVSKPQQTEPSVSSAKPERLRFDTYEPSKPVESAGIYEPSSNDKVDFNKTEQKAEYITSNQSSKYDALKTDYYNSVAEENNSILSKPDKEQKRVNILNNELAQAAKKMNLTSAAESIFS</sequence>
<proteinExistence type="predicted"/>
<feature type="region of interest" description="Disordered" evidence="1">
    <location>
        <begin position="1"/>
        <end position="30"/>
    </location>
</feature>
<evidence type="ECO:0000313" key="3">
    <source>
        <dbReference type="Proteomes" id="UP000886808"/>
    </source>
</evidence>